<feature type="region of interest" description="Disordered" evidence="14">
    <location>
        <begin position="534"/>
        <end position="558"/>
    </location>
</feature>
<feature type="binding site" evidence="13">
    <location>
        <position position="134"/>
    </location>
    <ligand>
        <name>Zn(2+)</name>
        <dbReference type="ChEBI" id="CHEBI:29105"/>
    </ligand>
</feature>
<feature type="binding site" evidence="13">
    <location>
        <position position="151"/>
    </location>
    <ligand>
        <name>Zn(2+)</name>
        <dbReference type="ChEBI" id="CHEBI:29105"/>
    </ligand>
</feature>
<sequence length="769" mass="85435">MENKEKKPFFITTPIYYPSEKLHIGHAYCTTVADAIARYHRAKGEDVFFLTGSDEHGQKIQRKAEDLGITPIEYVDKIVATFQSLWKRLEVSNNDFLRTTQERHEKVVQAVMQQIYDKGDIYKKNYEGWYCVPCESFWTEHQLVDGNCPDCGRPVEKMQEESYFFKMSKYADRMLQYIDEHPDFIQPVARRNEMINFIKQGLEDLCVTRTSFDWGIKAPFDPKHVVYVWFDALLNYMTAVGYKSDEEMFKKYWPADIHLVGKEIVRFHSIIWPIMLMAMEEEIPKKVYGHGWLVVDGTKMSKSIGNVVDPNGLIDEFGADAIRYFLLREINLGSDGNFSRDALINRINADLANDLGNLLYRTVSMVEKYHDGELKNCPAVALDVDTDLVKLTEATLVSYQEHMDKLEINDAIKAVWSLVASANKYIDDTAPWKLAKEPADADRLHLVLYNLAEVLRFVAVMIEPFIPGTTPEILKQLGLECKEQNLLEDLTWGGIADGTKVVKGEPLYPRIDVLPDGRTLIGATKKYAGKVYNPETGKHEEYHPEPVKAANNKKEKKNDAKKIDALAEAQAKAEEAKAKALAAKEAAAKKATSAADAASDAVAAAGDAAKAVGGAVLAAVASARARVSAAADDAVRTATEVKNAALEAARGGDAAKSAPAADGEITIDDFAKIDLRVAKILSAERVPKTDKLMKIQVQLGEEERTIVSGIAQYYTPEELVGRNVIVIKNLKPTKLRGIMSYGMLLAASDGEGNLVLADAPNIKSGSKVK</sequence>
<dbReference type="HAMAP" id="MF_01228">
    <property type="entry name" value="Met_tRNA_synth_type2"/>
    <property type="match status" value="1"/>
</dbReference>
<comment type="function">
    <text evidence="1 13">Is required not only for elongation of protein synthesis but also for the initiation of all mRNA translation through initiator tRNA(fMet) aminoacylation.</text>
</comment>
<dbReference type="Gene3D" id="1.10.730.10">
    <property type="entry name" value="Isoleucyl-tRNA Synthetase, Domain 1"/>
    <property type="match status" value="1"/>
</dbReference>
<keyword evidence="13" id="KW-0479">Metal-binding</keyword>
<dbReference type="GO" id="GO:0004825">
    <property type="term" value="F:methionine-tRNA ligase activity"/>
    <property type="evidence" value="ECO:0007669"/>
    <property type="project" value="UniProtKB-UniRule"/>
</dbReference>
<evidence type="ECO:0000259" key="15">
    <source>
        <dbReference type="PROSITE" id="PS50886"/>
    </source>
</evidence>
<dbReference type="InterPro" id="IPR002547">
    <property type="entry name" value="tRNA-bd_dom"/>
</dbReference>
<evidence type="ECO:0000256" key="13">
    <source>
        <dbReference type="HAMAP-Rule" id="MF_01228"/>
    </source>
</evidence>
<dbReference type="PROSITE" id="PS00178">
    <property type="entry name" value="AA_TRNA_LIGASE_I"/>
    <property type="match status" value="1"/>
</dbReference>
<evidence type="ECO:0000256" key="1">
    <source>
        <dbReference type="ARBA" id="ARBA00003314"/>
    </source>
</evidence>
<evidence type="ECO:0000256" key="6">
    <source>
        <dbReference type="ARBA" id="ARBA00022598"/>
    </source>
</evidence>
<dbReference type="Proteomes" id="UP000198943">
    <property type="component" value="Unassembled WGS sequence"/>
</dbReference>
<keyword evidence="9 13" id="KW-0694">RNA-binding</keyword>
<dbReference type="InterPro" id="IPR001412">
    <property type="entry name" value="aa-tRNA-synth_I_CS"/>
</dbReference>
<accession>A0A1G6NCP6</accession>
<dbReference type="Gene3D" id="2.170.220.10">
    <property type="match status" value="1"/>
</dbReference>
<dbReference type="Pfam" id="PF09334">
    <property type="entry name" value="tRNA-synt_1g"/>
    <property type="match status" value="2"/>
</dbReference>
<evidence type="ECO:0000256" key="3">
    <source>
        <dbReference type="ARBA" id="ARBA00011738"/>
    </source>
</evidence>
<dbReference type="GO" id="GO:0046872">
    <property type="term" value="F:metal ion binding"/>
    <property type="evidence" value="ECO:0007669"/>
    <property type="project" value="UniProtKB-KW"/>
</dbReference>
<keyword evidence="8 13" id="KW-0067">ATP-binding</keyword>
<dbReference type="RefSeq" id="WP_256324816.1">
    <property type="nucleotide sequence ID" value="NZ_FMYW01000013.1"/>
</dbReference>
<feature type="short sequence motif" description="'HIGH' region" evidence="13">
    <location>
        <begin position="16"/>
        <end position="26"/>
    </location>
</feature>
<dbReference type="PROSITE" id="PS50886">
    <property type="entry name" value="TRBD"/>
    <property type="match status" value="1"/>
</dbReference>
<dbReference type="InterPro" id="IPR012340">
    <property type="entry name" value="NA-bd_OB-fold"/>
</dbReference>
<proteinExistence type="inferred from homology"/>
<evidence type="ECO:0000256" key="2">
    <source>
        <dbReference type="ARBA" id="ARBA00004496"/>
    </source>
</evidence>
<name>A0A1G6NCP6_9FIRM</name>
<comment type="similarity">
    <text evidence="13">Belongs to the class-I aminoacyl-tRNA synthetase family. MetG type 2A subfamily.</text>
</comment>
<dbReference type="PANTHER" id="PTHR43326">
    <property type="entry name" value="METHIONYL-TRNA SYNTHETASE"/>
    <property type="match status" value="1"/>
</dbReference>
<evidence type="ECO:0000313" key="16">
    <source>
        <dbReference type="EMBL" id="SDC65619.1"/>
    </source>
</evidence>
<feature type="short sequence motif" description="'KMSKS' region" evidence="13">
    <location>
        <begin position="299"/>
        <end position="303"/>
    </location>
</feature>
<comment type="catalytic activity">
    <reaction evidence="12 13">
        <text>tRNA(Met) + L-methionine + ATP = L-methionyl-tRNA(Met) + AMP + diphosphate</text>
        <dbReference type="Rhea" id="RHEA:13481"/>
        <dbReference type="Rhea" id="RHEA-COMP:9667"/>
        <dbReference type="Rhea" id="RHEA-COMP:9698"/>
        <dbReference type="ChEBI" id="CHEBI:30616"/>
        <dbReference type="ChEBI" id="CHEBI:33019"/>
        <dbReference type="ChEBI" id="CHEBI:57844"/>
        <dbReference type="ChEBI" id="CHEBI:78442"/>
        <dbReference type="ChEBI" id="CHEBI:78530"/>
        <dbReference type="ChEBI" id="CHEBI:456215"/>
        <dbReference type="EC" id="6.1.1.10"/>
    </reaction>
</comment>
<evidence type="ECO:0000256" key="10">
    <source>
        <dbReference type="ARBA" id="ARBA00022917"/>
    </source>
</evidence>
<comment type="subcellular location">
    <subcellularLocation>
        <location evidence="2 13">Cytoplasm</location>
    </subcellularLocation>
</comment>
<evidence type="ECO:0000256" key="12">
    <source>
        <dbReference type="ARBA" id="ARBA00047364"/>
    </source>
</evidence>
<comment type="caution">
    <text evidence="13">Lacks conserved residue(s) required for the propagation of feature annotation.</text>
</comment>
<evidence type="ECO:0000256" key="11">
    <source>
        <dbReference type="ARBA" id="ARBA00023146"/>
    </source>
</evidence>
<evidence type="ECO:0000313" key="17">
    <source>
        <dbReference type="Proteomes" id="UP000198943"/>
    </source>
</evidence>
<dbReference type="FunFam" id="2.40.50.140:FF:000042">
    <property type="entry name" value="Methionine--tRNA ligase"/>
    <property type="match status" value="1"/>
</dbReference>
<dbReference type="SUPFAM" id="SSF50249">
    <property type="entry name" value="Nucleic acid-binding proteins"/>
    <property type="match status" value="1"/>
</dbReference>
<keyword evidence="4 13" id="KW-0963">Cytoplasm</keyword>
<dbReference type="Gene3D" id="2.40.50.140">
    <property type="entry name" value="Nucleic acid-binding proteins"/>
    <property type="match status" value="1"/>
</dbReference>
<evidence type="ECO:0000256" key="7">
    <source>
        <dbReference type="ARBA" id="ARBA00022741"/>
    </source>
</evidence>
<dbReference type="AlphaFoldDB" id="A0A1G6NCP6"/>
<dbReference type="PANTHER" id="PTHR43326:SF1">
    <property type="entry name" value="METHIONINE--TRNA LIGASE, MITOCHONDRIAL"/>
    <property type="match status" value="1"/>
</dbReference>
<keyword evidence="7 13" id="KW-0547">Nucleotide-binding</keyword>
<reference evidence="17" key="1">
    <citation type="submission" date="2016-10" db="EMBL/GenBank/DDBJ databases">
        <authorList>
            <person name="Varghese N."/>
            <person name="Submissions S."/>
        </authorList>
    </citation>
    <scope>NUCLEOTIDE SEQUENCE [LARGE SCALE GENOMIC DNA]</scope>
    <source>
        <strain evidence="17">DSM 11005</strain>
    </source>
</reference>
<comment type="cofactor">
    <cofactor evidence="13">
        <name>Zn(2+)</name>
        <dbReference type="ChEBI" id="CHEBI:29105"/>
    </cofactor>
    <text evidence="13">Binds 1 zinc ion per subunit.</text>
</comment>
<dbReference type="InterPro" id="IPR014729">
    <property type="entry name" value="Rossmann-like_a/b/a_fold"/>
</dbReference>
<dbReference type="FunFam" id="1.10.730.10:FF:000026">
    <property type="entry name" value="Methionine--tRNA ligase"/>
    <property type="match status" value="1"/>
</dbReference>
<dbReference type="Pfam" id="PF19303">
    <property type="entry name" value="Anticodon_3"/>
    <property type="match status" value="1"/>
</dbReference>
<dbReference type="Pfam" id="PF01588">
    <property type="entry name" value="tRNA_bind"/>
    <property type="match status" value="1"/>
</dbReference>
<dbReference type="InterPro" id="IPR014758">
    <property type="entry name" value="Met-tRNA_synth"/>
</dbReference>
<dbReference type="GO" id="GO:0005737">
    <property type="term" value="C:cytoplasm"/>
    <property type="evidence" value="ECO:0007669"/>
    <property type="project" value="UniProtKB-SubCell"/>
</dbReference>
<dbReference type="FunFam" id="2.170.220.10:FF:000002">
    <property type="entry name" value="Methionine--tRNA ligase"/>
    <property type="match status" value="1"/>
</dbReference>
<keyword evidence="5 13" id="KW-0820">tRNA-binding</keyword>
<dbReference type="InterPro" id="IPR015413">
    <property type="entry name" value="Methionyl/Leucyl_tRNA_Synth"/>
</dbReference>
<keyword evidence="13" id="KW-0862">Zinc</keyword>
<dbReference type="GO" id="GO:0000049">
    <property type="term" value="F:tRNA binding"/>
    <property type="evidence" value="ECO:0007669"/>
    <property type="project" value="UniProtKB-UniRule"/>
</dbReference>
<dbReference type="CDD" id="cd07957">
    <property type="entry name" value="Anticodon_Ia_Met"/>
    <property type="match status" value="1"/>
</dbReference>
<dbReference type="InterPro" id="IPR004495">
    <property type="entry name" value="Met-tRNA-synth_bsu_C"/>
</dbReference>
<keyword evidence="11 13" id="KW-0030">Aminoacyl-tRNA synthetase</keyword>
<dbReference type="CDD" id="cd00814">
    <property type="entry name" value="MetRS_core"/>
    <property type="match status" value="1"/>
</dbReference>
<dbReference type="CDD" id="cd02800">
    <property type="entry name" value="tRNA_bind_EcMetRS_like"/>
    <property type="match status" value="1"/>
</dbReference>
<keyword evidence="17" id="KW-1185">Reference proteome</keyword>
<evidence type="ECO:0000256" key="14">
    <source>
        <dbReference type="SAM" id="MobiDB-lite"/>
    </source>
</evidence>
<evidence type="ECO:0000256" key="8">
    <source>
        <dbReference type="ARBA" id="ARBA00022840"/>
    </source>
</evidence>
<evidence type="ECO:0000256" key="5">
    <source>
        <dbReference type="ARBA" id="ARBA00022555"/>
    </source>
</evidence>
<dbReference type="InterPro" id="IPR041872">
    <property type="entry name" value="Anticodon_Met"/>
</dbReference>
<dbReference type="EC" id="6.1.1.10" evidence="13"/>
<dbReference type="NCBIfam" id="TIGR00399">
    <property type="entry name" value="metG_C_term"/>
    <property type="match status" value="1"/>
</dbReference>
<dbReference type="PRINTS" id="PR01041">
    <property type="entry name" value="TRNASYNTHMET"/>
</dbReference>
<keyword evidence="6 13" id="KW-0436">Ligase</keyword>
<evidence type="ECO:0000256" key="9">
    <source>
        <dbReference type="ARBA" id="ARBA00022884"/>
    </source>
</evidence>
<dbReference type="InterPro" id="IPR023457">
    <property type="entry name" value="Met-tRNA_synth_2"/>
</dbReference>
<feature type="compositionally biased region" description="Basic and acidic residues" evidence="14">
    <location>
        <begin position="536"/>
        <end position="558"/>
    </location>
</feature>
<gene>
    <name evidence="13" type="primary">metG</name>
    <name evidence="16" type="ORF">SAMN04487864_11333</name>
</gene>
<dbReference type="EMBL" id="FMYW01000013">
    <property type="protein sequence ID" value="SDC65619.1"/>
    <property type="molecule type" value="Genomic_DNA"/>
</dbReference>
<dbReference type="GO" id="GO:0005524">
    <property type="term" value="F:ATP binding"/>
    <property type="evidence" value="ECO:0007669"/>
    <property type="project" value="UniProtKB-UniRule"/>
</dbReference>
<dbReference type="NCBIfam" id="NF008900">
    <property type="entry name" value="PRK12267.1"/>
    <property type="match status" value="1"/>
</dbReference>
<evidence type="ECO:0000256" key="4">
    <source>
        <dbReference type="ARBA" id="ARBA00022490"/>
    </source>
</evidence>
<dbReference type="SUPFAM" id="SSF52374">
    <property type="entry name" value="Nucleotidylyl transferase"/>
    <property type="match status" value="1"/>
</dbReference>
<protein>
    <recommendedName>
        <fullName evidence="13">Methionine--tRNA ligase</fullName>
        <ecNumber evidence="13">6.1.1.10</ecNumber>
    </recommendedName>
    <alternativeName>
        <fullName evidence="13">Methionyl-tRNA synthetase</fullName>
        <shortName evidence="13">MetRS</shortName>
    </alternativeName>
</protein>
<organism evidence="16 17">
    <name type="scientific">Succiniclasticum ruminis</name>
    <dbReference type="NCBI Taxonomy" id="40841"/>
    <lineage>
        <taxon>Bacteria</taxon>
        <taxon>Bacillati</taxon>
        <taxon>Bacillota</taxon>
        <taxon>Negativicutes</taxon>
        <taxon>Acidaminococcales</taxon>
        <taxon>Acidaminococcaceae</taxon>
        <taxon>Succiniclasticum</taxon>
    </lineage>
</organism>
<dbReference type="NCBIfam" id="TIGR00398">
    <property type="entry name" value="metG"/>
    <property type="match status" value="1"/>
</dbReference>
<dbReference type="Gene3D" id="3.40.50.620">
    <property type="entry name" value="HUPs"/>
    <property type="match status" value="1"/>
</dbReference>
<dbReference type="GO" id="GO:0006431">
    <property type="term" value="P:methionyl-tRNA aminoacylation"/>
    <property type="evidence" value="ECO:0007669"/>
    <property type="project" value="UniProtKB-UniRule"/>
</dbReference>
<comment type="subunit">
    <text evidence="3 13">Homodimer.</text>
</comment>
<feature type="binding site" evidence="13">
    <location>
        <position position="148"/>
    </location>
    <ligand>
        <name>Zn(2+)</name>
        <dbReference type="ChEBI" id="CHEBI:29105"/>
    </ligand>
</feature>
<dbReference type="InterPro" id="IPR033911">
    <property type="entry name" value="MetRS_core"/>
</dbReference>
<dbReference type="SUPFAM" id="SSF47323">
    <property type="entry name" value="Anticodon-binding domain of a subclass of class I aminoacyl-tRNA synthetases"/>
    <property type="match status" value="1"/>
</dbReference>
<feature type="domain" description="TRNA-binding" evidence="15">
    <location>
        <begin position="669"/>
        <end position="769"/>
    </location>
</feature>
<keyword evidence="10 13" id="KW-0648">Protein biosynthesis</keyword>
<dbReference type="InterPro" id="IPR009080">
    <property type="entry name" value="tRNAsynth_Ia_anticodon-bd"/>
</dbReference>
<feature type="binding site" evidence="13">
    <location>
        <position position="131"/>
    </location>
    <ligand>
        <name>Zn(2+)</name>
        <dbReference type="ChEBI" id="CHEBI:29105"/>
    </ligand>
</feature>